<evidence type="ECO:0000313" key="2">
    <source>
        <dbReference type="Proteomes" id="UP000034681"/>
    </source>
</evidence>
<accession>A0A0M2Q074</accession>
<proteinExistence type="predicted"/>
<dbReference type="AlphaFoldDB" id="A0A0M2Q074"/>
<sequence length="81" mass="9044">MQQDPGKFSGGGFLAVVFWRWFSSNDFPAGQKLDNLTLFPQFPQAPVEKLPRSPLNQGGVMENSSKLILIQNNSDFRVSSK</sequence>
<evidence type="ECO:0000313" key="1">
    <source>
        <dbReference type="EMBL" id="KKJ00334.1"/>
    </source>
</evidence>
<dbReference type="Proteomes" id="UP000034681">
    <property type="component" value="Unassembled WGS sequence"/>
</dbReference>
<name>A0A0M2Q074_PROHO</name>
<reference evidence="1" key="1">
    <citation type="submission" date="2012-04" db="EMBL/GenBank/DDBJ databases">
        <authorList>
            <person name="Borisov I.G."/>
            <person name="Ivanikova N.V."/>
            <person name="Pinevich A.V."/>
        </authorList>
    </citation>
    <scope>NUCLEOTIDE SEQUENCE</scope>
    <source>
        <strain evidence="1">CALU 1027</strain>
    </source>
</reference>
<comment type="caution">
    <text evidence="1">The sequence shown here is derived from an EMBL/GenBank/DDBJ whole genome shotgun (WGS) entry which is preliminary data.</text>
</comment>
<gene>
    <name evidence="1" type="ORF">PROH_11755</name>
</gene>
<dbReference type="EMBL" id="AJTX02000004">
    <property type="protein sequence ID" value="KKJ00334.1"/>
    <property type="molecule type" value="Genomic_DNA"/>
</dbReference>
<keyword evidence="2" id="KW-1185">Reference proteome</keyword>
<protein>
    <submittedName>
        <fullName evidence="1">Uncharacterized protein</fullName>
    </submittedName>
</protein>
<organism evidence="1 2">
    <name type="scientific">Prochlorothrix hollandica PCC 9006 = CALU 1027</name>
    <dbReference type="NCBI Taxonomy" id="317619"/>
    <lineage>
        <taxon>Bacteria</taxon>
        <taxon>Bacillati</taxon>
        <taxon>Cyanobacteriota</taxon>
        <taxon>Cyanophyceae</taxon>
        <taxon>Prochlorotrichales</taxon>
        <taxon>Prochlorotrichaceae</taxon>
        <taxon>Prochlorothrix</taxon>
    </lineage>
</organism>